<organism evidence="1 2">
    <name type="scientific">Melia azedarach</name>
    <name type="common">Chinaberry tree</name>
    <dbReference type="NCBI Taxonomy" id="155640"/>
    <lineage>
        <taxon>Eukaryota</taxon>
        <taxon>Viridiplantae</taxon>
        <taxon>Streptophyta</taxon>
        <taxon>Embryophyta</taxon>
        <taxon>Tracheophyta</taxon>
        <taxon>Spermatophyta</taxon>
        <taxon>Magnoliopsida</taxon>
        <taxon>eudicotyledons</taxon>
        <taxon>Gunneridae</taxon>
        <taxon>Pentapetalae</taxon>
        <taxon>rosids</taxon>
        <taxon>malvids</taxon>
        <taxon>Sapindales</taxon>
        <taxon>Meliaceae</taxon>
        <taxon>Melia</taxon>
    </lineage>
</organism>
<keyword evidence="1" id="KW-0456">Lyase</keyword>
<evidence type="ECO:0000313" key="2">
    <source>
        <dbReference type="Proteomes" id="UP001164539"/>
    </source>
</evidence>
<sequence length="648" mass="74227">MSSSLFLLFFLHWLGLGVSSSSGVHLHIKNNHAVMDNGILQVSVSIPQGFVTGIQYNGVQNLLEVQNKENNRGYWDHNYWTSSENYNSGNGEFDRIESTNYTVIMQTEEQVELSFTRIWDPSLKYNLPPLNVDKRFVMLRGSSGFYSYAIYERFQGWPGLQLFNNRMIIKLSQDKFRYMVISDNRQREMPTLQDREKGRPLAYPEAVLLPSGEVDDKYQYSMDAKNIGVHGWISTDSTVGIWQILPSSESRSFGPFKQFLTSHTGPISINTFHSTHYVGDQFAIKFEQGEPWKKIFGPFFVYVNSLPGKGNRQKLWEDANKQFMTEVKNWPYKFPASKDFLSSDQRGSVSGRLLVEDRYVSPRKMPAKVAYVGLAAPGTVGSWQTECKGYQFWTVANEAGYFSIKNVRIGSYNLYAWVPDFIGDYQYEVVINVSAGSATKIGNIIYNPPRDGPTLWEIGIPDRSAAEFYVPEPNPKYINKLYLNTTERFRQYGLWDRYAELHPNGDLVYTLGVSDYRKDWYFAQNIRKKDINTYEGTTWQIKFRLDNVVNNATYKLRLALATAQAAELQVRVNSPAVPRPLFSSGLIGKENTIARHGIHGLYWLFNVDVPSSVLKKGDNIIFLTQPRKLDAFVGLMYDYIRLEAPPNS</sequence>
<dbReference type="Proteomes" id="UP001164539">
    <property type="component" value="Chromosome 14"/>
</dbReference>
<gene>
    <name evidence="1" type="ORF">OWV82_024730</name>
</gene>
<protein>
    <submittedName>
        <fullName evidence="1">Rhamnogalacturonate lyase family protein</fullName>
    </submittedName>
</protein>
<dbReference type="EMBL" id="CM051407">
    <property type="protein sequence ID" value="KAJ4701494.1"/>
    <property type="molecule type" value="Genomic_DNA"/>
</dbReference>
<proteinExistence type="predicted"/>
<name>A0ACC1WSX9_MELAZ</name>
<evidence type="ECO:0000313" key="1">
    <source>
        <dbReference type="EMBL" id="KAJ4701494.1"/>
    </source>
</evidence>
<comment type="caution">
    <text evidence="1">The sequence shown here is derived from an EMBL/GenBank/DDBJ whole genome shotgun (WGS) entry which is preliminary data.</text>
</comment>
<accession>A0ACC1WSX9</accession>
<keyword evidence="2" id="KW-1185">Reference proteome</keyword>
<reference evidence="1 2" key="1">
    <citation type="journal article" date="2023" name="Science">
        <title>Complex scaffold remodeling in plant triterpene biosynthesis.</title>
        <authorList>
            <person name="De La Pena R."/>
            <person name="Hodgson H."/>
            <person name="Liu J.C."/>
            <person name="Stephenson M.J."/>
            <person name="Martin A.C."/>
            <person name="Owen C."/>
            <person name="Harkess A."/>
            <person name="Leebens-Mack J."/>
            <person name="Jimenez L.E."/>
            <person name="Osbourn A."/>
            <person name="Sattely E.S."/>
        </authorList>
    </citation>
    <scope>NUCLEOTIDE SEQUENCE [LARGE SCALE GENOMIC DNA]</scope>
    <source>
        <strain evidence="2">cv. JPN11</strain>
        <tissue evidence="1">Leaf</tissue>
    </source>
</reference>